<dbReference type="InterPro" id="IPR036224">
    <property type="entry name" value="GINS_bundle-like_dom_sf"/>
</dbReference>
<dbReference type="PANTHER" id="PTHR12772">
    <property type="entry name" value="DNA REPLICATION COMPLEX GINS PROTEIN PSF2"/>
    <property type="match status" value="1"/>
</dbReference>
<dbReference type="Gene3D" id="1.20.58.1020">
    <property type="match status" value="1"/>
</dbReference>
<dbReference type="GO" id="GO:0000727">
    <property type="term" value="P:double-strand break repair via break-induced replication"/>
    <property type="evidence" value="ECO:0007669"/>
    <property type="project" value="TreeGrafter"/>
</dbReference>
<evidence type="ECO:0000256" key="2">
    <source>
        <dbReference type="ARBA" id="ARBA00010565"/>
    </source>
</evidence>
<dbReference type="InterPro" id="IPR007257">
    <property type="entry name" value="GINS_Psf2"/>
</dbReference>
<comment type="similarity">
    <text evidence="2 5">Belongs to the GINS2/PSF2 family.</text>
</comment>
<dbReference type="PIRSF" id="PIRSF028998">
    <property type="entry name" value="GINS_Psf2_subgr"/>
    <property type="match status" value="1"/>
</dbReference>
<proteinExistence type="inferred from homology"/>
<accession>A0A7S3X5E7</accession>
<feature type="compositionally biased region" description="Low complexity" evidence="6">
    <location>
        <begin position="175"/>
        <end position="197"/>
    </location>
</feature>
<reference evidence="9" key="1">
    <citation type="submission" date="2021-01" db="EMBL/GenBank/DDBJ databases">
        <authorList>
            <person name="Corre E."/>
            <person name="Pelletier E."/>
            <person name="Niang G."/>
            <person name="Scheremetjew M."/>
            <person name="Finn R."/>
            <person name="Kale V."/>
            <person name="Holt S."/>
            <person name="Cochrane G."/>
            <person name="Meng A."/>
            <person name="Brown T."/>
            <person name="Cohen L."/>
        </authorList>
    </citation>
    <scope>NUCLEOTIDE SEQUENCE</scope>
    <source>
        <strain evidence="9">379</strain>
    </source>
</reference>
<keyword evidence="3 5" id="KW-0235">DNA replication</keyword>
<feature type="domain" description="GINS subunit" evidence="7">
    <location>
        <begin position="70"/>
        <end position="172"/>
    </location>
</feature>
<dbReference type="GO" id="GO:0006260">
    <property type="term" value="P:DNA replication"/>
    <property type="evidence" value="ECO:0007669"/>
    <property type="project" value="UniProtKB-KW"/>
</dbReference>
<dbReference type="AlphaFoldDB" id="A0A7S3X5E7"/>
<evidence type="ECO:0000256" key="5">
    <source>
        <dbReference type="PIRNR" id="PIRNR028998"/>
    </source>
</evidence>
<dbReference type="Pfam" id="PF05916">
    <property type="entry name" value="Sld5"/>
    <property type="match status" value="1"/>
</dbReference>
<organism evidence="9">
    <name type="scientific">Emiliania huxleyi</name>
    <name type="common">Coccolithophore</name>
    <name type="synonym">Pontosphaera huxleyi</name>
    <dbReference type="NCBI Taxonomy" id="2903"/>
    <lineage>
        <taxon>Eukaryota</taxon>
        <taxon>Haptista</taxon>
        <taxon>Haptophyta</taxon>
        <taxon>Prymnesiophyceae</taxon>
        <taxon>Isochrysidales</taxon>
        <taxon>Noelaerhabdaceae</taxon>
        <taxon>Emiliania</taxon>
    </lineage>
</organism>
<evidence type="ECO:0000259" key="7">
    <source>
        <dbReference type="Pfam" id="PF05916"/>
    </source>
</evidence>
<evidence type="ECO:0000256" key="3">
    <source>
        <dbReference type="ARBA" id="ARBA00022705"/>
    </source>
</evidence>
<dbReference type="EMBL" id="HBIR01058836">
    <property type="protein sequence ID" value="CAE0596750.1"/>
    <property type="molecule type" value="Transcribed_RNA"/>
</dbReference>
<evidence type="ECO:0000256" key="6">
    <source>
        <dbReference type="SAM" id="MobiDB-lite"/>
    </source>
</evidence>
<feature type="domain" description="DNA replication complex GINS protein PSF2 N-terminal" evidence="8">
    <location>
        <begin position="9"/>
        <end position="65"/>
    </location>
</feature>
<dbReference type="CDD" id="cd11712">
    <property type="entry name" value="GINS_A_psf2"/>
    <property type="match status" value="1"/>
</dbReference>
<dbReference type="PANTHER" id="PTHR12772:SF0">
    <property type="entry name" value="DNA REPLICATION COMPLEX GINS PROTEIN PSF2"/>
    <property type="match status" value="1"/>
</dbReference>
<name>A0A7S3X5E7_EMIHU</name>
<dbReference type="CDD" id="cd21694">
    <property type="entry name" value="GINS_B_Psf2"/>
    <property type="match status" value="1"/>
</dbReference>
<dbReference type="InterPro" id="IPR021151">
    <property type="entry name" value="GINS_A"/>
</dbReference>
<dbReference type="FunFam" id="1.20.58.1020:FF:000001">
    <property type="entry name" value="DNA replication complex GINS protein PSF2"/>
    <property type="match status" value="1"/>
</dbReference>
<dbReference type="SUPFAM" id="SSF160059">
    <property type="entry name" value="PriA/YqbF domain"/>
    <property type="match status" value="1"/>
</dbReference>
<evidence type="ECO:0000259" key="8">
    <source>
        <dbReference type="Pfam" id="PF25005"/>
    </source>
</evidence>
<dbReference type="Pfam" id="PF25005">
    <property type="entry name" value="PSF2_N"/>
    <property type="match status" value="1"/>
</dbReference>
<dbReference type="Gene3D" id="3.40.5.50">
    <property type="match status" value="1"/>
</dbReference>
<evidence type="ECO:0000256" key="1">
    <source>
        <dbReference type="ARBA" id="ARBA00004123"/>
    </source>
</evidence>
<dbReference type="GO" id="GO:0000811">
    <property type="term" value="C:GINS complex"/>
    <property type="evidence" value="ECO:0007669"/>
    <property type="project" value="TreeGrafter"/>
</dbReference>
<sequence length="215" mass="23322">MSQFSAAASDAAFLSGDTLVVVVPKLRTAPIRLLCGREVELTPPVPVEVPLWVAAYLKKRDKCFIKLPEWLEPDNLQASLAEERDNPDRFSALPHHYVEIAKELLQIASDDLPEANKIRGLVADIEDVRRTKLQTGLRNLDADTTLVHLKHVSAMELHGIRNVAAKALDHMQKDAAAARQGGGTAAAAGGDASQTGADVRADNTGRLLRALQGRR</sequence>
<comment type="subunit">
    <text evidence="5">Component of the GINS complex.</text>
</comment>
<comment type="subcellular location">
    <subcellularLocation>
        <location evidence="1 5">Nucleus</location>
    </subcellularLocation>
</comment>
<evidence type="ECO:0000256" key="4">
    <source>
        <dbReference type="ARBA" id="ARBA00023242"/>
    </source>
</evidence>
<gene>
    <name evidence="9" type="ORF">EHUX00137_LOCUS45747</name>
</gene>
<dbReference type="InterPro" id="IPR056784">
    <property type="entry name" value="PSF2_N"/>
</dbReference>
<protein>
    <recommendedName>
        <fullName evidence="5">DNA replication complex GINS protein PSF2</fullName>
    </recommendedName>
</protein>
<keyword evidence="4 5" id="KW-0539">Nucleus</keyword>
<dbReference type="SUPFAM" id="SSF158573">
    <property type="entry name" value="GINS helical bundle-like"/>
    <property type="match status" value="1"/>
</dbReference>
<feature type="region of interest" description="Disordered" evidence="6">
    <location>
        <begin position="175"/>
        <end position="203"/>
    </location>
</feature>
<evidence type="ECO:0000313" key="9">
    <source>
        <dbReference type="EMBL" id="CAE0596750.1"/>
    </source>
</evidence>